<gene>
    <name evidence="3" type="ORF">GTP27_14400</name>
</gene>
<feature type="chain" id="PRO_5045971031" description="Lipoprotein" evidence="2">
    <location>
        <begin position="23"/>
        <end position="56"/>
    </location>
</feature>
<keyword evidence="2" id="KW-0732">Signal</keyword>
<evidence type="ECO:0000313" key="4">
    <source>
        <dbReference type="Proteomes" id="UP000478090"/>
    </source>
</evidence>
<evidence type="ECO:0000256" key="2">
    <source>
        <dbReference type="SAM" id="SignalP"/>
    </source>
</evidence>
<evidence type="ECO:0008006" key="5">
    <source>
        <dbReference type="Google" id="ProtNLM"/>
    </source>
</evidence>
<evidence type="ECO:0000256" key="1">
    <source>
        <dbReference type="SAM" id="MobiDB-lite"/>
    </source>
</evidence>
<proteinExistence type="predicted"/>
<sequence length="56" mass="5801">MKSLLGTALALAVLSLSGCASMEGSDTTVAAREKPQYDEPTTGSRLPTRRSSTATN</sequence>
<dbReference type="Proteomes" id="UP000478090">
    <property type="component" value="Unassembled WGS sequence"/>
</dbReference>
<evidence type="ECO:0000313" key="3">
    <source>
        <dbReference type="EMBL" id="MYM40518.1"/>
    </source>
</evidence>
<name>A0ABW9VM33_9BURK</name>
<organism evidence="3 4">
    <name type="scientific">Duganella qianjiadongensis</name>
    <dbReference type="NCBI Taxonomy" id="2692176"/>
    <lineage>
        <taxon>Bacteria</taxon>
        <taxon>Pseudomonadati</taxon>
        <taxon>Pseudomonadota</taxon>
        <taxon>Betaproteobacteria</taxon>
        <taxon>Burkholderiales</taxon>
        <taxon>Oxalobacteraceae</taxon>
        <taxon>Telluria group</taxon>
        <taxon>Duganella</taxon>
    </lineage>
</organism>
<feature type="region of interest" description="Disordered" evidence="1">
    <location>
        <begin position="22"/>
        <end position="56"/>
    </location>
</feature>
<keyword evidence="4" id="KW-1185">Reference proteome</keyword>
<dbReference type="EMBL" id="WWCM01000009">
    <property type="protein sequence ID" value="MYM40518.1"/>
    <property type="molecule type" value="Genomic_DNA"/>
</dbReference>
<dbReference type="RefSeq" id="WP_161039859.1">
    <property type="nucleotide sequence ID" value="NZ_WWCM01000009.1"/>
</dbReference>
<feature type="compositionally biased region" description="Polar residues" evidence="1">
    <location>
        <begin position="39"/>
        <end position="56"/>
    </location>
</feature>
<accession>A0ABW9VM33</accession>
<protein>
    <recommendedName>
        <fullName evidence="5">Lipoprotein</fullName>
    </recommendedName>
</protein>
<reference evidence="3 4" key="1">
    <citation type="submission" date="2019-12" db="EMBL/GenBank/DDBJ databases">
        <title>Novel species isolated from a subtropical stream in China.</title>
        <authorList>
            <person name="Lu H."/>
        </authorList>
    </citation>
    <scope>NUCLEOTIDE SEQUENCE [LARGE SCALE GENOMIC DNA]</scope>
    <source>
        <strain evidence="3 4">CY13W</strain>
    </source>
</reference>
<comment type="caution">
    <text evidence="3">The sequence shown here is derived from an EMBL/GenBank/DDBJ whole genome shotgun (WGS) entry which is preliminary data.</text>
</comment>
<feature type="signal peptide" evidence="2">
    <location>
        <begin position="1"/>
        <end position="22"/>
    </location>
</feature>
<dbReference type="PROSITE" id="PS51257">
    <property type="entry name" value="PROKAR_LIPOPROTEIN"/>
    <property type="match status" value="1"/>
</dbReference>